<dbReference type="AlphaFoldDB" id="A0A6S7JZ09"/>
<protein>
    <submittedName>
        <fullName evidence="1">Uncharacterized protein</fullName>
    </submittedName>
</protein>
<sequence length="138" mass="15326">MPWSFVDTNYVSYSYSSLLTDILSGVYESCKIETHGNCKSIILSFATASSSFALKEEIKGDPAQDIVSKVKVFGMRYFSLYTKHDEACLTCKVLQNEDECNTPLNAFQVMMSAAANEVGKNVPKQIESPKNGLDQLFN</sequence>
<feature type="non-terminal residue" evidence="1">
    <location>
        <position position="138"/>
    </location>
</feature>
<organism evidence="1 2">
    <name type="scientific">Paramuricea clavata</name>
    <name type="common">Red gorgonian</name>
    <name type="synonym">Violescent sea-whip</name>
    <dbReference type="NCBI Taxonomy" id="317549"/>
    <lineage>
        <taxon>Eukaryota</taxon>
        <taxon>Metazoa</taxon>
        <taxon>Cnidaria</taxon>
        <taxon>Anthozoa</taxon>
        <taxon>Octocorallia</taxon>
        <taxon>Malacalcyonacea</taxon>
        <taxon>Plexauridae</taxon>
        <taxon>Paramuricea</taxon>
    </lineage>
</organism>
<keyword evidence="2" id="KW-1185">Reference proteome</keyword>
<proteinExistence type="predicted"/>
<evidence type="ECO:0000313" key="1">
    <source>
        <dbReference type="EMBL" id="CAB4034560.1"/>
    </source>
</evidence>
<dbReference type="Proteomes" id="UP001152795">
    <property type="component" value="Unassembled WGS sequence"/>
</dbReference>
<dbReference type="EMBL" id="CACRXK020020223">
    <property type="protein sequence ID" value="CAB4034560.1"/>
    <property type="molecule type" value="Genomic_DNA"/>
</dbReference>
<evidence type="ECO:0000313" key="2">
    <source>
        <dbReference type="Proteomes" id="UP001152795"/>
    </source>
</evidence>
<gene>
    <name evidence="1" type="ORF">PACLA_8A045320</name>
</gene>
<comment type="caution">
    <text evidence="1">The sequence shown here is derived from an EMBL/GenBank/DDBJ whole genome shotgun (WGS) entry which is preliminary data.</text>
</comment>
<accession>A0A6S7JZ09</accession>
<reference evidence="1" key="1">
    <citation type="submission" date="2020-04" db="EMBL/GenBank/DDBJ databases">
        <authorList>
            <person name="Alioto T."/>
            <person name="Alioto T."/>
            <person name="Gomez Garrido J."/>
        </authorList>
    </citation>
    <scope>NUCLEOTIDE SEQUENCE</scope>
    <source>
        <strain evidence="1">A484AB</strain>
    </source>
</reference>
<name>A0A6S7JZ09_PARCT</name>